<comment type="subcellular location">
    <subcellularLocation>
        <location evidence="1">Cell membrane</location>
        <topology evidence="1">Multi-pass membrane protein</topology>
    </subcellularLocation>
</comment>
<dbReference type="SUPFAM" id="SSF103481">
    <property type="entry name" value="Multidrug resistance efflux transporter EmrE"/>
    <property type="match status" value="2"/>
</dbReference>
<feature type="transmembrane region" description="Helical" evidence="8">
    <location>
        <begin position="119"/>
        <end position="136"/>
    </location>
</feature>
<evidence type="ECO:0000256" key="1">
    <source>
        <dbReference type="ARBA" id="ARBA00004651"/>
    </source>
</evidence>
<feature type="transmembrane region" description="Helical" evidence="8">
    <location>
        <begin position="265"/>
        <end position="283"/>
    </location>
</feature>
<keyword evidence="11" id="KW-1185">Reference proteome</keyword>
<feature type="transmembrane region" description="Helical" evidence="8">
    <location>
        <begin position="231"/>
        <end position="253"/>
    </location>
</feature>
<gene>
    <name evidence="10" type="ORF">GJA_5206</name>
</gene>
<dbReference type="PANTHER" id="PTHR22911">
    <property type="entry name" value="ACYL-MALONYL CONDENSING ENZYME-RELATED"/>
    <property type="match status" value="1"/>
</dbReference>
<feature type="transmembrane region" description="Helical" evidence="8">
    <location>
        <begin position="63"/>
        <end position="83"/>
    </location>
</feature>
<dbReference type="Proteomes" id="UP000027604">
    <property type="component" value="Chromosome I"/>
</dbReference>
<dbReference type="PATRIC" id="fig|1349767.4.peg.1807"/>
<evidence type="ECO:0000313" key="11">
    <source>
        <dbReference type="Proteomes" id="UP000027604"/>
    </source>
</evidence>
<dbReference type="GO" id="GO:0005886">
    <property type="term" value="C:plasma membrane"/>
    <property type="evidence" value="ECO:0007669"/>
    <property type="project" value="UniProtKB-SubCell"/>
</dbReference>
<feature type="transmembrane region" description="Helical" evidence="8">
    <location>
        <begin position="206"/>
        <end position="224"/>
    </location>
</feature>
<evidence type="ECO:0000256" key="4">
    <source>
        <dbReference type="ARBA" id="ARBA00022475"/>
    </source>
</evidence>
<dbReference type="KEGG" id="jag:GJA_5206"/>
<reference evidence="10 11" key="1">
    <citation type="journal article" date="2015" name="Genome Announc.">
        <title>Genome Sequence of Mushroom Soft-Rot Pathogen Janthinobacterium agaricidamnosum.</title>
        <authorList>
            <person name="Graupner K."/>
            <person name="Lackner G."/>
            <person name="Hertweck C."/>
        </authorList>
    </citation>
    <scope>NUCLEOTIDE SEQUENCE [LARGE SCALE GENOMIC DNA]</scope>
    <source>
        <strain evidence="11">NBRC 102515 / DSM 9628</strain>
    </source>
</reference>
<evidence type="ECO:0000259" key="9">
    <source>
        <dbReference type="Pfam" id="PF00892"/>
    </source>
</evidence>
<dbReference type="STRING" id="1349767.GJA_5206"/>
<feature type="domain" description="EamA" evidence="9">
    <location>
        <begin position="2"/>
        <end position="134"/>
    </location>
</feature>
<feature type="transmembrane region" description="Helical" evidence="8">
    <location>
        <begin position="170"/>
        <end position="190"/>
    </location>
</feature>
<feature type="transmembrane region" description="Helical" evidence="8">
    <location>
        <begin position="95"/>
        <end position="112"/>
    </location>
</feature>
<evidence type="ECO:0000256" key="2">
    <source>
        <dbReference type="ARBA" id="ARBA00007362"/>
    </source>
</evidence>
<dbReference type="PANTHER" id="PTHR22911:SF137">
    <property type="entry name" value="SOLUTE CARRIER FAMILY 35 MEMBER G2-RELATED"/>
    <property type="match status" value="1"/>
</dbReference>
<protein>
    <recommendedName>
        <fullName evidence="9">EamA domain-containing protein</fullName>
    </recommendedName>
</protein>
<keyword evidence="4" id="KW-1003">Cell membrane</keyword>
<feature type="transmembrane region" description="Helical" evidence="8">
    <location>
        <begin position="33"/>
        <end position="51"/>
    </location>
</feature>
<dbReference type="InterPro" id="IPR037185">
    <property type="entry name" value="EmrE-like"/>
</dbReference>
<dbReference type="EMBL" id="HG322949">
    <property type="protein sequence ID" value="CDG85803.1"/>
    <property type="molecule type" value="Genomic_DNA"/>
</dbReference>
<proteinExistence type="inferred from homology"/>
<evidence type="ECO:0000256" key="7">
    <source>
        <dbReference type="ARBA" id="ARBA00023136"/>
    </source>
</evidence>
<keyword evidence="7 8" id="KW-0472">Membrane</keyword>
<keyword evidence="6 8" id="KW-1133">Transmembrane helix</keyword>
<sequence length="286" mass="31904">MLYAAAAFLCWGLFPLYFHAINAVPALEILAHRMLWSLLFLAIVLAVRRQWDWLYRLVRQPRVVAGFIASAFLLSANWLTYIWAVNHQHVVDASLGYFITPLINVMLGFLLLHERLRRAQWLAIGLAACGVAWLAWQTGHLPWISLVLAATFGGYGLLRKTAALGALEGLSFETLILFPLASAYVVWLSWTGQHTFVSTSSDSTRWLLVASGPLTAIPLLLFAAGARRLPMALLGLLQYIAPTLQLLVGVWIFHESFTPQRMSGFIVIWSALAIYAAEGLWMARGR</sequence>
<dbReference type="NCBIfam" id="TIGR00688">
    <property type="entry name" value="rarD"/>
    <property type="match status" value="1"/>
</dbReference>
<comment type="similarity">
    <text evidence="2">Belongs to the EamA transporter family.</text>
</comment>
<dbReference type="eggNOG" id="COG2962">
    <property type="taxonomic scope" value="Bacteria"/>
</dbReference>
<dbReference type="Pfam" id="PF00892">
    <property type="entry name" value="EamA"/>
    <property type="match status" value="1"/>
</dbReference>
<dbReference type="InterPro" id="IPR004626">
    <property type="entry name" value="RarD"/>
</dbReference>
<organism evidence="10 11">
    <name type="scientific">Janthinobacterium agaricidamnosum NBRC 102515 = DSM 9628</name>
    <dbReference type="NCBI Taxonomy" id="1349767"/>
    <lineage>
        <taxon>Bacteria</taxon>
        <taxon>Pseudomonadati</taxon>
        <taxon>Pseudomonadota</taxon>
        <taxon>Betaproteobacteria</taxon>
        <taxon>Burkholderiales</taxon>
        <taxon>Oxalobacteraceae</taxon>
        <taxon>Janthinobacterium</taxon>
    </lineage>
</organism>
<dbReference type="AlphaFoldDB" id="W0VEG3"/>
<evidence type="ECO:0000313" key="10">
    <source>
        <dbReference type="EMBL" id="CDG85803.1"/>
    </source>
</evidence>
<keyword evidence="5 8" id="KW-0812">Transmembrane</keyword>
<dbReference type="HOGENOM" id="CLU_054508_1_0_4"/>
<name>W0VEG3_9BURK</name>
<keyword evidence="3" id="KW-0813">Transport</keyword>
<evidence type="ECO:0000256" key="5">
    <source>
        <dbReference type="ARBA" id="ARBA00022692"/>
    </source>
</evidence>
<accession>W0VEG3</accession>
<dbReference type="InterPro" id="IPR000620">
    <property type="entry name" value="EamA_dom"/>
</dbReference>
<evidence type="ECO:0000256" key="3">
    <source>
        <dbReference type="ARBA" id="ARBA00022448"/>
    </source>
</evidence>
<feature type="transmembrane region" description="Helical" evidence="8">
    <location>
        <begin position="142"/>
        <end position="158"/>
    </location>
</feature>
<evidence type="ECO:0000256" key="8">
    <source>
        <dbReference type="SAM" id="Phobius"/>
    </source>
</evidence>
<evidence type="ECO:0000256" key="6">
    <source>
        <dbReference type="ARBA" id="ARBA00022989"/>
    </source>
</evidence>